<name>A0A4R8BJZ8_9ACTN</name>
<feature type="signal peptide" evidence="1">
    <location>
        <begin position="1"/>
        <end position="24"/>
    </location>
</feature>
<accession>A0A4R8BJZ8</accession>
<proteinExistence type="predicted"/>
<dbReference type="EMBL" id="SODP01000005">
    <property type="protein sequence ID" value="TDW54845.1"/>
    <property type="molecule type" value="Genomic_DNA"/>
</dbReference>
<feature type="chain" id="PRO_5020950076" description="PknH-like protein" evidence="1">
    <location>
        <begin position="25"/>
        <end position="230"/>
    </location>
</feature>
<evidence type="ECO:0000256" key="1">
    <source>
        <dbReference type="SAM" id="SignalP"/>
    </source>
</evidence>
<dbReference type="Proteomes" id="UP000295146">
    <property type="component" value="Unassembled WGS sequence"/>
</dbReference>
<gene>
    <name evidence="2" type="ORF">EV653_8168</name>
</gene>
<organism evidence="2 3">
    <name type="scientific">Kribbella pratensis</name>
    <dbReference type="NCBI Taxonomy" id="2512112"/>
    <lineage>
        <taxon>Bacteria</taxon>
        <taxon>Bacillati</taxon>
        <taxon>Actinomycetota</taxon>
        <taxon>Actinomycetes</taxon>
        <taxon>Propionibacteriales</taxon>
        <taxon>Kribbellaceae</taxon>
        <taxon>Kribbella</taxon>
    </lineage>
</organism>
<evidence type="ECO:0000313" key="3">
    <source>
        <dbReference type="Proteomes" id="UP000295146"/>
    </source>
</evidence>
<keyword evidence="1" id="KW-0732">Signal</keyword>
<protein>
    <recommendedName>
        <fullName evidence="4">PknH-like protein</fullName>
    </recommendedName>
</protein>
<evidence type="ECO:0000313" key="2">
    <source>
        <dbReference type="EMBL" id="TDW54845.1"/>
    </source>
</evidence>
<evidence type="ECO:0008006" key="4">
    <source>
        <dbReference type="Google" id="ProtNLM"/>
    </source>
</evidence>
<reference evidence="2 3" key="1">
    <citation type="submission" date="2019-03" db="EMBL/GenBank/DDBJ databases">
        <title>Genomic Encyclopedia of Type Strains, Phase III (KMG-III): the genomes of soil and plant-associated and newly described type strains.</title>
        <authorList>
            <person name="Whitman W."/>
        </authorList>
    </citation>
    <scope>NUCLEOTIDE SEQUENCE [LARGE SCALE GENOMIC DNA]</scope>
    <source>
        <strain evidence="2 3">VKM Ac-2573</strain>
    </source>
</reference>
<comment type="caution">
    <text evidence="2">The sequence shown here is derived from an EMBL/GenBank/DDBJ whole genome shotgun (WGS) entry which is preliminary data.</text>
</comment>
<dbReference type="AlphaFoldDB" id="A0A4R8BJZ8"/>
<dbReference type="PROSITE" id="PS51257">
    <property type="entry name" value="PROKAR_LIPOPROTEIN"/>
    <property type="match status" value="1"/>
</dbReference>
<sequence>MFALVKMRKAIVVGLVVASVGAVAACGGQKKDDAAASPVVVTSARPTPTPLNDARAAAALATGGLGVKDMPGMRPLGAPITTLNSPTVAGLCGTTAAGLTSEKLRMARRQLVWSAGPSEFVSEERIVYQQGGVQAALKDLRTLSTICPDRIGVQPAPTRAKLPAGSMAISSHGTGQGGDSYAVPVGNRLLVVLWSNWTRSPEPAAIRTALATARSVVVQREQPTLQALAG</sequence>
<keyword evidence="3" id="KW-1185">Reference proteome</keyword>